<protein>
    <submittedName>
        <fullName evidence="2">Uncharacterized membrane protein YesL</fullName>
    </submittedName>
</protein>
<dbReference type="Proteomes" id="UP000198565">
    <property type="component" value="Unassembled WGS sequence"/>
</dbReference>
<gene>
    <name evidence="2" type="ORF">SAMN04487943_10546</name>
</gene>
<sequence>MSMEKLTDVVRVFCIQLLQLVYLNMLWFLFTIFGIILLGIIPATLAVCKVQHHLLTEKHIPSIWRLFWETYRSHFFKVNQLAIVLGSIGFIIYFDIQFFMNQEGLWSYGVSVCFYIISVWFMITLLYIFPTYLHYQLSLFGYIKYSFIVGMLNPIKTIGFTIAIVGVIYLSLAFPQLLFSIGISLTLFIVMVIGNHAIDTINVLKESFSN</sequence>
<accession>A0A1I4LJU5</accession>
<reference evidence="3" key="1">
    <citation type="submission" date="2016-10" db="EMBL/GenBank/DDBJ databases">
        <authorList>
            <person name="Varghese N."/>
            <person name="Submissions S."/>
        </authorList>
    </citation>
    <scope>NUCLEOTIDE SEQUENCE [LARGE SCALE GENOMIC DNA]</scope>
    <source>
        <strain evidence="3">CGMCC 1.4250</strain>
    </source>
</reference>
<feature type="transmembrane region" description="Helical" evidence="1">
    <location>
        <begin position="145"/>
        <end position="171"/>
    </location>
</feature>
<feature type="transmembrane region" description="Helical" evidence="1">
    <location>
        <begin position="106"/>
        <end position="133"/>
    </location>
</feature>
<dbReference type="Pfam" id="PF04854">
    <property type="entry name" value="DUF624"/>
    <property type="match status" value="1"/>
</dbReference>
<evidence type="ECO:0000256" key="1">
    <source>
        <dbReference type="SAM" id="Phobius"/>
    </source>
</evidence>
<keyword evidence="1" id="KW-1133">Transmembrane helix</keyword>
<keyword evidence="1" id="KW-0472">Membrane</keyword>
<feature type="transmembrane region" description="Helical" evidence="1">
    <location>
        <begin position="26"/>
        <end position="48"/>
    </location>
</feature>
<dbReference type="RefSeq" id="WP_091483617.1">
    <property type="nucleotide sequence ID" value="NZ_FOTR01000005.1"/>
</dbReference>
<proteinExistence type="predicted"/>
<keyword evidence="3" id="KW-1185">Reference proteome</keyword>
<dbReference type="InterPro" id="IPR006938">
    <property type="entry name" value="DUF624"/>
</dbReference>
<name>A0A1I4LJU5_9BACI</name>
<evidence type="ECO:0000313" key="2">
    <source>
        <dbReference type="EMBL" id="SFL90877.1"/>
    </source>
</evidence>
<evidence type="ECO:0000313" key="3">
    <source>
        <dbReference type="Proteomes" id="UP000198565"/>
    </source>
</evidence>
<feature type="transmembrane region" description="Helical" evidence="1">
    <location>
        <begin position="177"/>
        <end position="198"/>
    </location>
</feature>
<organism evidence="2 3">
    <name type="scientific">Gracilibacillus orientalis</name>
    <dbReference type="NCBI Taxonomy" id="334253"/>
    <lineage>
        <taxon>Bacteria</taxon>
        <taxon>Bacillati</taxon>
        <taxon>Bacillota</taxon>
        <taxon>Bacilli</taxon>
        <taxon>Bacillales</taxon>
        <taxon>Bacillaceae</taxon>
        <taxon>Gracilibacillus</taxon>
    </lineage>
</organism>
<dbReference type="STRING" id="334253.SAMN04487943_10546"/>
<feature type="transmembrane region" description="Helical" evidence="1">
    <location>
        <begin position="81"/>
        <end position="100"/>
    </location>
</feature>
<dbReference type="AlphaFoldDB" id="A0A1I4LJU5"/>
<dbReference type="EMBL" id="FOTR01000005">
    <property type="protein sequence ID" value="SFL90877.1"/>
    <property type="molecule type" value="Genomic_DNA"/>
</dbReference>
<dbReference type="OrthoDB" id="2182676at2"/>
<keyword evidence="1" id="KW-0812">Transmembrane</keyword>